<feature type="chain" id="PRO_5021772712" evidence="1">
    <location>
        <begin position="25"/>
        <end position="183"/>
    </location>
</feature>
<dbReference type="AlphaFoldDB" id="A0A562U0U3"/>
<organism evidence="3 4">
    <name type="scientific">Mucilaginibacter frigoritolerans</name>
    <dbReference type="NCBI Taxonomy" id="652788"/>
    <lineage>
        <taxon>Bacteria</taxon>
        <taxon>Pseudomonadati</taxon>
        <taxon>Bacteroidota</taxon>
        <taxon>Sphingobacteriia</taxon>
        <taxon>Sphingobacteriales</taxon>
        <taxon>Sphingobacteriaceae</taxon>
        <taxon>Mucilaginibacter</taxon>
    </lineage>
</organism>
<keyword evidence="4" id="KW-1185">Reference proteome</keyword>
<sequence>MKNIILISTTFLMLLLSTSPSAFAQYKPVDNGSTLKFTVANLGFDVDGTFSGFQGTLSFDPQNLSAANFDVSIDAATVNTDNSLRDKHLKDDGFFDVKNYPRIRLVSSKISGSGKNGNYNLIGLLTLKGKTKQVSFPFTAAPATDGYFFKGSFKIKRKEFGVGGTSTIADELTIDLNVHAVKA</sequence>
<dbReference type="RefSeq" id="WP_144913554.1">
    <property type="nucleotide sequence ID" value="NZ_VLLI01000008.1"/>
</dbReference>
<proteinExistence type="predicted"/>
<gene>
    <name evidence="3" type="ORF">JN11_02878</name>
</gene>
<feature type="signal peptide" evidence="1">
    <location>
        <begin position="1"/>
        <end position="24"/>
    </location>
</feature>
<comment type="caution">
    <text evidence="3">The sequence shown here is derived from an EMBL/GenBank/DDBJ whole genome shotgun (WGS) entry which is preliminary data.</text>
</comment>
<dbReference type="Proteomes" id="UP000317010">
    <property type="component" value="Unassembled WGS sequence"/>
</dbReference>
<keyword evidence="1" id="KW-0732">Signal</keyword>
<evidence type="ECO:0000313" key="3">
    <source>
        <dbReference type="EMBL" id="TWI98690.1"/>
    </source>
</evidence>
<evidence type="ECO:0000259" key="2">
    <source>
        <dbReference type="SMART" id="SM00867"/>
    </source>
</evidence>
<dbReference type="PANTHER" id="PTHR34406">
    <property type="entry name" value="PROTEIN YCEI"/>
    <property type="match status" value="1"/>
</dbReference>
<evidence type="ECO:0000256" key="1">
    <source>
        <dbReference type="SAM" id="SignalP"/>
    </source>
</evidence>
<dbReference type="Pfam" id="PF04264">
    <property type="entry name" value="YceI"/>
    <property type="match status" value="1"/>
</dbReference>
<dbReference type="SUPFAM" id="SSF101874">
    <property type="entry name" value="YceI-like"/>
    <property type="match status" value="1"/>
</dbReference>
<feature type="domain" description="Lipid/polyisoprenoid-binding YceI-like" evidence="2">
    <location>
        <begin position="25"/>
        <end position="181"/>
    </location>
</feature>
<dbReference type="PANTHER" id="PTHR34406:SF1">
    <property type="entry name" value="PROTEIN YCEI"/>
    <property type="match status" value="1"/>
</dbReference>
<reference evidence="3 4" key="1">
    <citation type="submission" date="2019-07" db="EMBL/GenBank/DDBJ databases">
        <title>Genomic Encyclopedia of Archaeal and Bacterial Type Strains, Phase II (KMG-II): from individual species to whole genera.</title>
        <authorList>
            <person name="Goeker M."/>
        </authorList>
    </citation>
    <scope>NUCLEOTIDE SEQUENCE [LARGE SCALE GENOMIC DNA]</scope>
    <source>
        <strain evidence="3 4">ATCC BAA-1854</strain>
    </source>
</reference>
<evidence type="ECO:0000313" key="4">
    <source>
        <dbReference type="Proteomes" id="UP000317010"/>
    </source>
</evidence>
<dbReference type="InterPro" id="IPR036761">
    <property type="entry name" value="TTHA0802/YceI-like_sf"/>
</dbReference>
<dbReference type="InterPro" id="IPR007372">
    <property type="entry name" value="Lipid/polyisoprenoid-bd_YceI"/>
</dbReference>
<dbReference type="SMART" id="SM00867">
    <property type="entry name" value="YceI"/>
    <property type="match status" value="1"/>
</dbReference>
<protein>
    <submittedName>
        <fullName evidence="3">Polyisoprenoid-binding protein YceI</fullName>
    </submittedName>
</protein>
<dbReference type="OrthoDB" id="9811006at2"/>
<name>A0A562U0U3_9SPHI</name>
<dbReference type="Gene3D" id="2.40.128.110">
    <property type="entry name" value="Lipid/polyisoprenoid-binding, YceI-like"/>
    <property type="match status" value="1"/>
</dbReference>
<accession>A0A562U0U3</accession>
<dbReference type="EMBL" id="VLLI01000008">
    <property type="protein sequence ID" value="TWI98690.1"/>
    <property type="molecule type" value="Genomic_DNA"/>
</dbReference>